<dbReference type="SUPFAM" id="SSF55073">
    <property type="entry name" value="Nucleotide cyclase"/>
    <property type="match status" value="1"/>
</dbReference>
<keyword evidence="1" id="KW-0812">Transmembrane</keyword>
<comment type="caution">
    <text evidence="4">The sequence shown here is derived from an EMBL/GenBank/DDBJ whole genome shotgun (WGS) entry which is preliminary data.</text>
</comment>
<feature type="transmembrane region" description="Helical" evidence="1">
    <location>
        <begin position="65"/>
        <end position="85"/>
    </location>
</feature>
<feature type="transmembrane region" description="Helical" evidence="1">
    <location>
        <begin position="257"/>
        <end position="276"/>
    </location>
</feature>
<protein>
    <recommendedName>
        <fullName evidence="6">Diguanylate cyclase/phosphodiesterase</fullName>
    </recommendedName>
</protein>
<dbReference type="PROSITE" id="PS50883">
    <property type="entry name" value="EAL"/>
    <property type="match status" value="1"/>
</dbReference>
<dbReference type="InterPro" id="IPR043128">
    <property type="entry name" value="Rev_trsase/Diguanyl_cyclase"/>
</dbReference>
<dbReference type="NCBIfam" id="TIGR00254">
    <property type="entry name" value="GGDEF"/>
    <property type="match status" value="1"/>
</dbReference>
<reference evidence="4 5" key="1">
    <citation type="journal article" date="2019" name="Int. J. Syst. Evol. Microbiol.">
        <title>The Global Catalogue of Microorganisms (GCM) 10K type strain sequencing project: providing services to taxonomists for standard genome sequencing and annotation.</title>
        <authorList>
            <consortium name="The Broad Institute Genomics Platform"/>
            <consortium name="The Broad Institute Genome Sequencing Center for Infectious Disease"/>
            <person name="Wu L."/>
            <person name="Ma J."/>
        </authorList>
    </citation>
    <scope>NUCLEOTIDE SEQUENCE [LARGE SCALE GENOMIC DNA]</scope>
    <source>
        <strain evidence="4 5">JCM 10425</strain>
    </source>
</reference>
<feature type="transmembrane region" description="Helical" evidence="1">
    <location>
        <begin position="127"/>
        <end position="145"/>
    </location>
</feature>
<dbReference type="RefSeq" id="WP_344647681.1">
    <property type="nucleotide sequence ID" value="NZ_BAAAGX010000006.1"/>
</dbReference>
<dbReference type="InterPro" id="IPR000160">
    <property type="entry name" value="GGDEF_dom"/>
</dbReference>
<feature type="transmembrane region" description="Helical" evidence="1">
    <location>
        <begin position="91"/>
        <end position="115"/>
    </location>
</feature>
<dbReference type="SMART" id="SM00267">
    <property type="entry name" value="GGDEF"/>
    <property type="match status" value="1"/>
</dbReference>
<dbReference type="SMART" id="SM00052">
    <property type="entry name" value="EAL"/>
    <property type="match status" value="1"/>
</dbReference>
<dbReference type="Pfam" id="PF00990">
    <property type="entry name" value="GGDEF"/>
    <property type="match status" value="1"/>
</dbReference>
<dbReference type="PROSITE" id="PS50887">
    <property type="entry name" value="GGDEF"/>
    <property type="match status" value="1"/>
</dbReference>
<evidence type="ECO:0000259" key="3">
    <source>
        <dbReference type="PROSITE" id="PS50887"/>
    </source>
</evidence>
<feature type="transmembrane region" description="Helical" evidence="1">
    <location>
        <begin position="190"/>
        <end position="212"/>
    </location>
</feature>
<evidence type="ECO:0000259" key="2">
    <source>
        <dbReference type="PROSITE" id="PS50883"/>
    </source>
</evidence>
<evidence type="ECO:0000256" key="1">
    <source>
        <dbReference type="SAM" id="Phobius"/>
    </source>
</evidence>
<proteinExistence type="predicted"/>
<dbReference type="InterPro" id="IPR052155">
    <property type="entry name" value="Biofilm_reg_signaling"/>
</dbReference>
<evidence type="ECO:0000313" key="4">
    <source>
        <dbReference type="EMBL" id="GAA0227870.1"/>
    </source>
</evidence>
<keyword evidence="5" id="KW-1185">Reference proteome</keyword>
<keyword evidence="1" id="KW-1133">Transmembrane helix</keyword>
<feature type="transmembrane region" description="Helical" evidence="1">
    <location>
        <begin position="218"/>
        <end position="236"/>
    </location>
</feature>
<dbReference type="EMBL" id="BAAAGX010000006">
    <property type="protein sequence ID" value="GAA0227870.1"/>
    <property type="molecule type" value="Genomic_DNA"/>
</dbReference>
<feature type="transmembrane region" description="Helical" evidence="1">
    <location>
        <begin position="282"/>
        <end position="301"/>
    </location>
</feature>
<dbReference type="Gene3D" id="3.30.70.270">
    <property type="match status" value="1"/>
</dbReference>
<gene>
    <name evidence="4" type="ORF">GCM10009539_11610</name>
</gene>
<dbReference type="Pfam" id="PF00563">
    <property type="entry name" value="EAL"/>
    <property type="match status" value="1"/>
</dbReference>
<accession>A0ABN0TQV6</accession>
<feature type="transmembrane region" description="Helical" evidence="1">
    <location>
        <begin position="157"/>
        <end position="178"/>
    </location>
</feature>
<name>A0ABN0TQV6_9ACTN</name>
<keyword evidence="1" id="KW-0472">Membrane</keyword>
<evidence type="ECO:0000313" key="5">
    <source>
        <dbReference type="Proteomes" id="UP001500967"/>
    </source>
</evidence>
<sequence>MRLGWLVVLGAAFQVVLLVLPTGALHVEMVGLLIATCWATRLFLRRARELTGAQRRWRMLSVVALGLWALALVCNEVGLLAGVSLGARMSLLAVVAQGALACAVVTLLAVPGVALTRSSVTRMLVDGAAVGLSLTSLAWTALFGVDPRVDVDAPGALALITLSGSLLVLLSAALPLLLGRSPNGPTSLGSFAGGIAVMSCGAVAAGFAALAGDPAPERVAGGALLLGTVLIGRAALLPMPMFGRRTSWDYPSTLAQALPYLGLLGLALIAAVHQAVVRRVNLVLVGMLFVLAVAVLTRQFLSLKRNARLAGELTRQRAKLAYQAFHDPLTGLANRALFAERLAVLDAPAVLLIDLDGFKAVNDSRGHAVGDQLLVTVARRLRAAAGNGDTVARMGGDEFAVLVPDGNGEDVARRILERVAGPVSLGESTVELRVSVGVANGPPDAVLRDADLALYRAKQEGKNRYRVADRELAQHALDRFRLEEELRAADDFEVAYRPIVELATERVVGAEATLRWRHPRRGLLERDEFADAAVAAGVLGALDRRLLAFACSDAHRWRDLTVTVPVCAACVADPSLVGVVVKCLAGLRADALELAIPQAALSADVAAVERPLRGLAELGVGLGVADFGAGPVDLRCLRALPLRTLTLHRTLGGDPALVQALLGFAGTLGLRAVIAGGASRAALRDYGAAYASLGAPVPASEFTDLLDTPRVA</sequence>
<dbReference type="InterPro" id="IPR035919">
    <property type="entry name" value="EAL_sf"/>
</dbReference>
<dbReference type="PANTHER" id="PTHR44757:SF2">
    <property type="entry name" value="BIOFILM ARCHITECTURE MAINTENANCE PROTEIN MBAA"/>
    <property type="match status" value="1"/>
</dbReference>
<dbReference type="Proteomes" id="UP001500967">
    <property type="component" value="Unassembled WGS sequence"/>
</dbReference>
<feature type="domain" description="GGDEF" evidence="3">
    <location>
        <begin position="346"/>
        <end position="470"/>
    </location>
</feature>
<dbReference type="Gene3D" id="3.20.20.450">
    <property type="entry name" value="EAL domain"/>
    <property type="match status" value="1"/>
</dbReference>
<dbReference type="CDD" id="cd01949">
    <property type="entry name" value="GGDEF"/>
    <property type="match status" value="1"/>
</dbReference>
<dbReference type="InterPro" id="IPR029787">
    <property type="entry name" value="Nucleotide_cyclase"/>
</dbReference>
<dbReference type="PANTHER" id="PTHR44757">
    <property type="entry name" value="DIGUANYLATE CYCLASE DGCP"/>
    <property type="match status" value="1"/>
</dbReference>
<dbReference type="InterPro" id="IPR001633">
    <property type="entry name" value="EAL_dom"/>
</dbReference>
<feature type="domain" description="EAL" evidence="2">
    <location>
        <begin position="475"/>
        <end position="712"/>
    </location>
</feature>
<evidence type="ECO:0008006" key="6">
    <source>
        <dbReference type="Google" id="ProtNLM"/>
    </source>
</evidence>
<dbReference type="SUPFAM" id="SSF141868">
    <property type="entry name" value="EAL domain-like"/>
    <property type="match status" value="1"/>
</dbReference>
<organism evidence="4 5">
    <name type="scientific">Cryptosporangium japonicum</name>
    <dbReference type="NCBI Taxonomy" id="80872"/>
    <lineage>
        <taxon>Bacteria</taxon>
        <taxon>Bacillati</taxon>
        <taxon>Actinomycetota</taxon>
        <taxon>Actinomycetes</taxon>
        <taxon>Cryptosporangiales</taxon>
        <taxon>Cryptosporangiaceae</taxon>
        <taxon>Cryptosporangium</taxon>
    </lineage>
</organism>
<dbReference type="CDD" id="cd01948">
    <property type="entry name" value="EAL"/>
    <property type="match status" value="1"/>
</dbReference>